<evidence type="ECO:0000313" key="1">
    <source>
        <dbReference type="EMBL" id="MDR6300266.1"/>
    </source>
</evidence>
<dbReference type="InterPro" id="IPR046601">
    <property type="entry name" value="DUF6660"/>
</dbReference>
<accession>A0ABU1K3T7</accession>
<comment type="caution">
    <text evidence="1">The sequence shown here is derived from an EMBL/GenBank/DDBJ whole genome shotgun (WGS) entry which is preliminary data.</text>
</comment>
<dbReference type="RefSeq" id="WP_309727180.1">
    <property type="nucleotide sequence ID" value="NZ_JAVDQA010000002.1"/>
</dbReference>
<protein>
    <submittedName>
        <fullName evidence="1">Uncharacterized protein</fullName>
    </submittedName>
</protein>
<organism evidence="1 2">
    <name type="scientific">Mesonia maritima</name>
    <dbReference type="NCBI Taxonomy" id="1793873"/>
    <lineage>
        <taxon>Bacteria</taxon>
        <taxon>Pseudomonadati</taxon>
        <taxon>Bacteroidota</taxon>
        <taxon>Flavobacteriia</taxon>
        <taxon>Flavobacteriales</taxon>
        <taxon>Flavobacteriaceae</taxon>
        <taxon>Mesonia</taxon>
    </lineage>
</organism>
<dbReference type="Pfam" id="PF20365">
    <property type="entry name" value="DUF6660"/>
    <property type="match status" value="1"/>
</dbReference>
<evidence type="ECO:0000313" key="2">
    <source>
        <dbReference type="Proteomes" id="UP001257659"/>
    </source>
</evidence>
<keyword evidence="2" id="KW-1185">Reference proteome</keyword>
<reference evidence="1 2" key="1">
    <citation type="submission" date="2023-07" db="EMBL/GenBank/DDBJ databases">
        <title>Genomic Encyclopedia of Type Strains, Phase IV (KMG-IV): sequencing the most valuable type-strain genomes for metagenomic binning, comparative biology and taxonomic classification.</title>
        <authorList>
            <person name="Goeker M."/>
        </authorList>
    </citation>
    <scope>NUCLEOTIDE SEQUENCE [LARGE SCALE GENOMIC DNA]</scope>
    <source>
        <strain evidence="1 2">DSM 102814</strain>
    </source>
</reference>
<dbReference type="Proteomes" id="UP001257659">
    <property type="component" value="Unassembled WGS sequence"/>
</dbReference>
<proteinExistence type="predicted"/>
<sequence length="101" mass="11259">MKLLTILFSFYFLGLAVIPCSDSDSQETDTVSVVSENNNHHSSAADLCTPFCQCHCCHVHMLNFAPISFEVLAPEISKEETLHFNNSGIDFSQELLQPPRV</sequence>
<gene>
    <name evidence="1" type="ORF">GGR31_000897</name>
</gene>
<dbReference type="EMBL" id="JAVDQA010000002">
    <property type="protein sequence ID" value="MDR6300266.1"/>
    <property type="molecule type" value="Genomic_DNA"/>
</dbReference>
<name>A0ABU1K3T7_9FLAO</name>